<dbReference type="AlphaFoldDB" id="A0A0J1D100"/>
<dbReference type="EMBL" id="AEJF01000070">
    <property type="protein sequence ID" value="KLU26410.1"/>
    <property type="molecule type" value="Genomic_DNA"/>
</dbReference>
<evidence type="ECO:0000313" key="1">
    <source>
        <dbReference type="EMBL" id="KLU26410.1"/>
    </source>
</evidence>
<reference evidence="1 2" key="1">
    <citation type="journal article" date="2015" name="Genome Announc.">
        <title>Draft Genome Sequence of Burkholderia sp. Strain PML1(12), an Ectomycorrhizosphere-Inhabiting Bacterium with Effective Mineral-Weathering Ability.</title>
        <authorList>
            <person name="Uroz S."/>
            <person name="Oger P."/>
        </authorList>
    </citation>
    <scope>NUCLEOTIDE SEQUENCE [LARGE SCALE GENOMIC DNA]</scope>
    <source>
        <strain evidence="2">PML1(12)</strain>
    </source>
</reference>
<organism evidence="1 2">
    <name type="scientific">Caballeronia mineralivorans PML1(12)</name>
    <dbReference type="NCBI Taxonomy" id="908627"/>
    <lineage>
        <taxon>Bacteria</taxon>
        <taxon>Pseudomonadati</taxon>
        <taxon>Pseudomonadota</taxon>
        <taxon>Betaproteobacteria</taxon>
        <taxon>Burkholderiales</taxon>
        <taxon>Burkholderiaceae</taxon>
        <taxon>Caballeronia</taxon>
    </lineage>
</organism>
<evidence type="ECO:0000313" key="2">
    <source>
        <dbReference type="Proteomes" id="UP000035963"/>
    </source>
</evidence>
<comment type="caution">
    <text evidence="1">The sequence shown here is derived from an EMBL/GenBank/DDBJ whole genome shotgun (WGS) entry which is preliminary data.</text>
</comment>
<keyword evidence="2" id="KW-1185">Reference proteome</keyword>
<accession>A0A0J1D100</accession>
<proteinExistence type="predicted"/>
<gene>
    <name evidence="1" type="ORF">EOS_09730</name>
</gene>
<name>A0A0J1D100_9BURK</name>
<protein>
    <submittedName>
        <fullName evidence="1">Uncharacterized protein</fullName>
    </submittedName>
</protein>
<sequence>MHRADSTIDKIPSALRVSKIEPTALRALPHVTAVIRKKTRCDRRLWGPVINIARQILTIARLGIIIHNERADFLETLFVERNRL</sequence>
<dbReference type="Proteomes" id="UP000035963">
    <property type="component" value="Unassembled WGS sequence"/>
</dbReference>